<reference evidence="2" key="1">
    <citation type="journal article" date="2016" name="Nat. Genet.">
        <title>A high-quality carrot genome assembly provides new insights into carotenoid accumulation and asterid genome evolution.</title>
        <authorList>
            <person name="Iorizzo M."/>
            <person name="Ellison S."/>
            <person name="Senalik D."/>
            <person name="Zeng P."/>
            <person name="Satapoomin P."/>
            <person name="Huang J."/>
            <person name="Bowman M."/>
            <person name="Iovene M."/>
            <person name="Sanseverino W."/>
            <person name="Cavagnaro P."/>
            <person name="Yildiz M."/>
            <person name="Macko-Podgorni A."/>
            <person name="Moranska E."/>
            <person name="Grzebelus E."/>
            <person name="Grzebelus D."/>
            <person name="Ashrafi H."/>
            <person name="Zheng Z."/>
            <person name="Cheng S."/>
            <person name="Spooner D."/>
            <person name="Van Deynze A."/>
            <person name="Simon P."/>
        </authorList>
    </citation>
    <scope>NUCLEOTIDE SEQUENCE</scope>
    <source>
        <tissue evidence="2">Leaf</tissue>
    </source>
</reference>
<dbReference type="PANTHER" id="PTHR31672:SF13">
    <property type="entry name" value="F-BOX PROTEIN CPR30-LIKE"/>
    <property type="match status" value="1"/>
</dbReference>
<proteinExistence type="predicted"/>
<dbReference type="AlphaFoldDB" id="A0AAF1AK34"/>
<name>A0AAF1AK34_DAUCS</name>
<evidence type="ECO:0000313" key="2">
    <source>
        <dbReference type="EMBL" id="WOG85528.1"/>
    </source>
</evidence>
<evidence type="ECO:0000259" key="1">
    <source>
        <dbReference type="Pfam" id="PF08268"/>
    </source>
</evidence>
<organism evidence="2 3">
    <name type="scientific">Daucus carota subsp. sativus</name>
    <name type="common">Carrot</name>
    <dbReference type="NCBI Taxonomy" id="79200"/>
    <lineage>
        <taxon>Eukaryota</taxon>
        <taxon>Viridiplantae</taxon>
        <taxon>Streptophyta</taxon>
        <taxon>Embryophyta</taxon>
        <taxon>Tracheophyta</taxon>
        <taxon>Spermatophyta</taxon>
        <taxon>Magnoliopsida</taxon>
        <taxon>eudicotyledons</taxon>
        <taxon>Gunneridae</taxon>
        <taxon>Pentapetalae</taxon>
        <taxon>asterids</taxon>
        <taxon>campanulids</taxon>
        <taxon>Apiales</taxon>
        <taxon>Apiaceae</taxon>
        <taxon>Apioideae</taxon>
        <taxon>Scandiceae</taxon>
        <taxon>Daucinae</taxon>
        <taxon>Daucus</taxon>
        <taxon>Daucus sect. Daucus</taxon>
    </lineage>
</organism>
<dbReference type="InterPro" id="IPR013187">
    <property type="entry name" value="F-box-assoc_dom_typ3"/>
</dbReference>
<dbReference type="InterPro" id="IPR017451">
    <property type="entry name" value="F-box-assoc_interact_dom"/>
</dbReference>
<dbReference type="Proteomes" id="UP000077755">
    <property type="component" value="Chromosome 1"/>
</dbReference>
<gene>
    <name evidence="2" type="ORF">DCAR_0104718</name>
</gene>
<protein>
    <recommendedName>
        <fullName evidence="1">F-box associated beta-propeller type 3 domain-containing protein</fullName>
    </recommendedName>
</protein>
<reference evidence="2" key="2">
    <citation type="submission" date="2022-03" db="EMBL/GenBank/DDBJ databases">
        <title>Draft title - Genomic analysis of global carrot germplasm unveils the trajectory of domestication and the origin of high carotenoid orange carrot.</title>
        <authorList>
            <person name="Iorizzo M."/>
            <person name="Ellison S."/>
            <person name="Senalik D."/>
            <person name="Macko-Podgorni A."/>
            <person name="Grzebelus D."/>
            <person name="Bostan H."/>
            <person name="Rolling W."/>
            <person name="Curaba J."/>
            <person name="Simon P."/>
        </authorList>
    </citation>
    <scope>NUCLEOTIDE SEQUENCE</scope>
    <source>
        <tissue evidence="2">Leaf</tissue>
    </source>
</reference>
<accession>A0AAF1AK34</accession>
<dbReference type="Pfam" id="PF08268">
    <property type="entry name" value="FBA_3"/>
    <property type="match status" value="1"/>
</dbReference>
<evidence type="ECO:0000313" key="3">
    <source>
        <dbReference type="Proteomes" id="UP000077755"/>
    </source>
</evidence>
<dbReference type="EMBL" id="CP093343">
    <property type="protein sequence ID" value="WOG85528.1"/>
    <property type="molecule type" value="Genomic_DNA"/>
</dbReference>
<feature type="domain" description="F-box associated beta-propeller type 3" evidence="1">
    <location>
        <begin position="2"/>
        <end position="220"/>
    </location>
</feature>
<sequence length="253" mass="29247">MTRQFKKLPSPPKEPDSRLWRMVGFGFDDVSDDYKFIRFFVKGIHSRSYRIKAEMYSVNEDTWKEVKVPEGLEKFKFPLFRGVGIFLPDQTRVLYFEGFHELLSFDLHDEVFRVHPFPKPGKLPAGQGKPIRSSLLEFEGSVAKIYEESSGDDETVLSLWTLDGDCGNGSWTKQFNFEDHIKNDHVTLYLGDGQFVVAAENYDRHGYPSEPIFYYHKKKHAKEYLGASPARELISVVKCNESLVSLKGFKQLE</sequence>
<keyword evidence="3" id="KW-1185">Reference proteome</keyword>
<dbReference type="NCBIfam" id="TIGR01640">
    <property type="entry name" value="F_box_assoc_1"/>
    <property type="match status" value="1"/>
</dbReference>
<dbReference type="PANTHER" id="PTHR31672">
    <property type="entry name" value="BNACNNG10540D PROTEIN"/>
    <property type="match status" value="1"/>
</dbReference>
<dbReference type="InterPro" id="IPR050796">
    <property type="entry name" value="SCF_F-box_component"/>
</dbReference>